<comment type="subcellular location">
    <subcellularLocation>
        <location evidence="1">Secreted</location>
    </subcellularLocation>
</comment>
<proteinExistence type="predicted"/>
<evidence type="ECO:0000256" key="1">
    <source>
        <dbReference type="ARBA" id="ARBA00004613"/>
    </source>
</evidence>
<dbReference type="Gene3D" id="2.180.10.10">
    <property type="entry name" value="RHS repeat-associated core"/>
    <property type="match status" value="2"/>
</dbReference>
<dbReference type="Proteomes" id="UP000319040">
    <property type="component" value="Unassembled WGS sequence"/>
</dbReference>
<dbReference type="GO" id="GO:0005737">
    <property type="term" value="C:cytoplasm"/>
    <property type="evidence" value="ECO:0007669"/>
    <property type="project" value="InterPro"/>
</dbReference>
<dbReference type="Pfam" id="PF03534">
    <property type="entry name" value="SpvB"/>
    <property type="match status" value="1"/>
</dbReference>
<keyword evidence="5" id="KW-1185">Reference proteome</keyword>
<keyword evidence="3" id="KW-0843">Virulence</keyword>
<sequence>MKNLKFISVVIFIALCWNGIIVAQERAESFDLNEIVTGQKDYIARDYIRFKPGFAFKAANGQSLTAKIDDLLVFTPSENTYLNTKGTTSDTNSAGASIVGTIPGSFNVTSSGAATYTIPIVCPPGINGMQPNIAISYNSQSGIGIAGYKVGLSGISSITRTAHNPYYHGDYHAISFDGNDRFVLDGQPLILTSGTNQSTYGNAGTTYGTEVEDYGTITAHGKYGDGPSHFIIEQKDGTKMEYGASPKSKMILSDKKGVLTWYLGKVEDKNGNFIEYIYGNNNDEETWIKEVKYTGNSKTNWNPEYTLAFNYDDIESKPVFVKGNSINKTKLLNNIGLLHKGNLLKTYKLTYDAEELAGKDKFLPKLTSVKLINKNDEAVSSSKFTWENQFEGAEILPKIPDGEVYFTGNFLGNGKKQLAIGSYSKIRIFELQNNLWIQNKEIIISNPGGLDGYRRAKVVDFNSDGFDDVLYTNRWDTGPPVGVGGDSFNLIDVKNNKMTPFEYLTHYEYFKNYTISGHFLPNDEMQIISLNTTNDNFVWNINSNSKINFNDNLNLGSNEILDVLSGDLNGDGMDELIIHMTNKLVYYKLEDNTLVKISEQDYSGNKIEIADINNDGTDDIYDKENLKIKYVSNFQLYNSNISLSKKMLNFPANTWQWSNDKRNVKTLTSSFLMDINADGYTDIVKLGSYGFEATLTPQNVGNFGYGEEQLFHNAVQSLSDRLNSNDKWGANLEYIKPTAPGPYPNEENWGKYEVTFASYFGKEVYINNKGKSFKPSGDSYIFNKEQLSRDAEIIIGDFRGDGLSDFFIKDSDGEVLTATRGFYSPNNFIGKINTGFEGANYQITHRTLLDGAPHYAKGTNPISTDIINVAGSNMVTTQVITPSGLKYKYEYEGAKVHTKGKGFLGFTKRTTKMYESETASNPYAISVSTSQLNDTYDLLLPYLSERYIGKYGGNDILREKSLQNFSVVQDDVPGYLNRRINIKPSSQVYNNYQTGARIETTYNSFDAFGNATDITTDNSGMSTTTKTIDYPASGWWRKTKPDIITTTTQKGSESHTETIDYDYYDTDKDLGRLKEETLNGDLKTTYSNYDAYGNVGKVAVEAKTRDNNNQIIHTDTRTKSYTYTDDHRFVQTETDEEAAQTVSYEYYLNWGILKKTATELGTTTQLIDAFGRPFETIDHNGIHASTSLQWNDGTGPSEAKYCAHTKTSGQSDLIRWYDKLGREIRTEYETNGKKTFVETQYTNKGQVWKVSEPYFSGTPKYTTYWYNLDGTIQESTAFNGDHTTYTYQKSGNAFLTTVSGPRGISLTKTNKLGQVVQNTDFGGATVDFEYYASGLQKEATATGSGPITLTYDKYGQRRSLDDPDARTVTSIISPLGLVLNETDNKGNTTVYGYKNSGLLENITRGNEVVAYKYDNFGRPESIEKKQGAQVIHSQIFEYSPDSPELLSKTETIDGKTFSLNFDYDNKFKRLVSKTYHDGFKVNYKYNLWGELNNITVPDKGFDKNVWLLEDINAKGQVTAYRQGSQSAPLTTILGYDSNGLPLHNMATYGGHTIFSYQYGFGPKYNLAFRIDHIKGQKEEFKYDDGNHQLTAWSLSDKNTDNSYTFKPGGGYNTYQPSGNIDKKKDPIFLGGNGTVHFNYGGNNGGPHALSSYLGDPIDKLDHTIDYNSFNKVRHMHLTQPNGSKGKQFDITYGVDELRRKTVFSDGNDNEQLTRYYFDDYEEEILPGNKIRKIHYINGGTGMAAIYITDETDVNKSGLYYTHTDYQGNLLALSSEKTVHVVERYAYDPWGNRRNPENWAEAANLEGKYQYTCRGYTLHEHLDGFGVINMNGRVFDPILSRFLSPDPFIQAPESPLNYNRYTYCLNNPLLYTDPSGYTWGIFKPFVKAWNWFWDTGEKFAEWADETPWFPSSGEFGVNVDHNANWGYRSEVAGQETFNSRTNYDYDWLANKAAMGMQSRMPGRSVGSASYDPYSIEVNWIMAGDENILNSIDGDLNVIPYSYYDNLIKADFAQRFSGRAEIVSPEFEILAGIGALRAFRTAGVAANGVNLSDDAFVHVTPSKYANNILKNGLDPAYSGGKSYVTRWGNVKNITNTSDFNTVLYRQNLWKSTAGKFDGGATILHINAKPTFFSPRTNWVNGVPQYIFTSPVSPKYITPITSF</sequence>
<dbReference type="EMBL" id="FXTB01000001">
    <property type="protein sequence ID" value="SMO46741.1"/>
    <property type="molecule type" value="Genomic_DNA"/>
</dbReference>
<accession>A0A521BIM0</accession>
<name>A0A521BIM0_SACCC</name>
<dbReference type="OrthoDB" id="6225685at2"/>
<evidence type="ECO:0000256" key="2">
    <source>
        <dbReference type="ARBA" id="ARBA00022525"/>
    </source>
</evidence>
<organism evidence="4 5">
    <name type="scientific">Saccharicrinis carchari</name>
    <dbReference type="NCBI Taxonomy" id="1168039"/>
    <lineage>
        <taxon>Bacteria</taxon>
        <taxon>Pseudomonadati</taxon>
        <taxon>Bacteroidota</taxon>
        <taxon>Bacteroidia</taxon>
        <taxon>Marinilabiliales</taxon>
        <taxon>Marinilabiliaceae</taxon>
        <taxon>Saccharicrinis</taxon>
    </lineage>
</organism>
<dbReference type="InterPro" id="IPR003284">
    <property type="entry name" value="Sal_SpvB"/>
</dbReference>
<dbReference type="SUPFAM" id="SSF69318">
    <property type="entry name" value="Integrin alpha N-terminal domain"/>
    <property type="match status" value="1"/>
</dbReference>
<reference evidence="4 5" key="1">
    <citation type="submission" date="2017-05" db="EMBL/GenBank/DDBJ databases">
        <authorList>
            <person name="Varghese N."/>
            <person name="Submissions S."/>
        </authorList>
    </citation>
    <scope>NUCLEOTIDE SEQUENCE [LARGE SCALE GENOMIC DNA]</scope>
    <source>
        <strain evidence="4 5">DSM 27040</strain>
    </source>
</reference>
<dbReference type="RefSeq" id="WP_142532266.1">
    <property type="nucleotide sequence ID" value="NZ_FXTB01000001.1"/>
</dbReference>
<keyword evidence="2" id="KW-0964">Secreted</keyword>
<dbReference type="Gene3D" id="2.130.10.130">
    <property type="entry name" value="Integrin alpha, N-terminal"/>
    <property type="match status" value="1"/>
</dbReference>
<dbReference type="InterPro" id="IPR022385">
    <property type="entry name" value="Rhs_assc_core"/>
</dbReference>
<dbReference type="InterPro" id="IPR028994">
    <property type="entry name" value="Integrin_alpha_N"/>
</dbReference>
<protein>
    <submittedName>
        <fullName evidence="4">RHS repeat-associated core domain-containing protein</fullName>
    </submittedName>
</protein>
<evidence type="ECO:0000256" key="3">
    <source>
        <dbReference type="ARBA" id="ARBA00023026"/>
    </source>
</evidence>
<evidence type="ECO:0000313" key="4">
    <source>
        <dbReference type="EMBL" id="SMO46741.1"/>
    </source>
</evidence>
<dbReference type="GO" id="GO:0005576">
    <property type="term" value="C:extracellular region"/>
    <property type="evidence" value="ECO:0007669"/>
    <property type="project" value="UniProtKB-SubCell"/>
</dbReference>
<evidence type="ECO:0000313" key="5">
    <source>
        <dbReference type="Proteomes" id="UP000319040"/>
    </source>
</evidence>
<dbReference type="NCBIfam" id="TIGR03696">
    <property type="entry name" value="Rhs_assc_core"/>
    <property type="match status" value="1"/>
</dbReference>
<gene>
    <name evidence="4" type="ORF">SAMN06265379_101951</name>
</gene>